<reference evidence="10 11" key="1">
    <citation type="submission" date="2018-06" db="EMBL/GenBank/DDBJ databases">
        <title>Paenibacillus imtechensis sp. nov.</title>
        <authorList>
            <person name="Pinnaka A.K."/>
            <person name="Singh H."/>
            <person name="Kaur M."/>
        </authorList>
    </citation>
    <scope>NUCLEOTIDE SEQUENCE [LARGE SCALE GENOMIC DNA]</scope>
    <source>
        <strain evidence="10 11">SMB1</strain>
    </source>
</reference>
<dbReference type="GO" id="GO:0005886">
    <property type="term" value="C:plasma membrane"/>
    <property type="evidence" value="ECO:0007669"/>
    <property type="project" value="UniProtKB-SubCell"/>
</dbReference>
<evidence type="ECO:0000256" key="7">
    <source>
        <dbReference type="SAM" id="MobiDB-lite"/>
    </source>
</evidence>
<dbReference type="GO" id="GO:0004713">
    <property type="term" value="F:protein tyrosine kinase activity"/>
    <property type="evidence" value="ECO:0007669"/>
    <property type="project" value="TreeGrafter"/>
</dbReference>
<comment type="caution">
    <text evidence="10">The sequence shown here is derived from an EMBL/GenBank/DDBJ whole genome shotgun (WGS) entry which is preliminary data.</text>
</comment>
<dbReference type="InterPro" id="IPR003856">
    <property type="entry name" value="LPS_length_determ_N"/>
</dbReference>
<sequence length="268" mass="29658">MGRQLNKNLDDERSLKMNLDMKDLMRIIRKRAWIIGLLIVLAGSAVGFYSYQYIEPVYEASSKVIVNKTRIVEGVEDVTFQDLNAQVQMIGTYKEVVKTPWLLDDVVQKHPELQTTASELASKLEVSSPAGTQVMTFKISDTDYRRAANMVNAVTSEFVAKTPEVMIDNLTVLNRANPEAAPSPVSPNPELNIVIAVVLALIAGVAIVLIVEYFDDSIQSEEVVREYLDLPTLAVINHIKASDLKGTNRYPTNKTQKAGEANYAAAKS</sequence>
<feature type="transmembrane region" description="Helical" evidence="8">
    <location>
        <begin position="32"/>
        <end position="51"/>
    </location>
</feature>
<evidence type="ECO:0000256" key="4">
    <source>
        <dbReference type="ARBA" id="ARBA00022692"/>
    </source>
</evidence>
<gene>
    <name evidence="10" type="ORF">DNH61_13355</name>
</gene>
<dbReference type="InterPro" id="IPR050445">
    <property type="entry name" value="Bact_polysacc_biosynth/exp"/>
</dbReference>
<feature type="domain" description="Polysaccharide chain length determinant N-terminal" evidence="9">
    <location>
        <begin position="18"/>
        <end position="109"/>
    </location>
</feature>
<evidence type="ECO:0000313" key="10">
    <source>
        <dbReference type="EMBL" id="PZD95513.1"/>
    </source>
</evidence>
<dbReference type="PANTHER" id="PTHR32309">
    <property type="entry name" value="TYROSINE-PROTEIN KINASE"/>
    <property type="match status" value="1"/>
</dbReference>
<evidence type="ECO:0000256" key="3">
    <source>
        <dbReference type="ARBA" id="ARBA00022475"/>
    </source>
</evidence>
<dbReference type="EMBL" id="QKRB01000044">
    <property type="protein sequence ID" value="PZD95513.1"/>
    <property type="molecule type" value="Genomic_DNA"/>
</dbReference>
<evidence type="ECO:0000256" key="5">
    <source>
        <dbReference type="ARBA" id="ARBA00022989"/>
    </source>
</evidence>
<proteinExistence type="inferred from homology"/>
<keyword evidence="6 8" id="KW-0472">Membrane</keyword>
<organism evidence="10 11">
    <name type="scientific">Paenibacillus sambharensis</name>
    <dbReference type="NCBI Taxonomy" id="1803190"/>
    <lineage>
        <taxon>Bacteria</taxon>
        <taxon>Bacillati</taxon>
        <taxon>Bacillota</taxon>
        <taxon>Bacilli</taxon>
        <taxon>Bacillales</taxon>
        <taxon>Paenibacillaceae</taxon>
        <taxon>Paenibacillus</taxon>
    </lineage>
</organism>
<dbReference type="OrthoDB" id="2360475at2"/>
<evidence type="ECO:0000256" key="2">
    <source>
        <dbReference type="ARBA" id="ARBA00006683"/>
    </source>
</evidence>
<accession>A0A2W1L9C6</accession>
<keyword evidence="4 8" id="KW-0812">Transmembrane</keyword>
<protein>
    <submittedName>
        <fullName evidence="10">Lipopolysaccharide biosynthesis protein</fullName>
    </submittedName>
</protein>
<keyword evidence="3" id="KW-1003">Cell membrane</keyword>
<keyword evidence="11" id="KW-1185">Reference proteome</keyword>
<evidence type="ECO:0000259" key="9">
    <source>
        <dbReference type="Pfam" id="PF02706"/>
    </source>
</evidence>
<comment type="subcellular location">
    <subcellularLocation>
        <location evidence="1">Cell membrane</location>
        <topology evidence="1">Multi-pass membrane protein</topology>
    </subcellularLocation>
</comment>
<dbReference type="PANTHER" id="PTHR32309:SF13">
    <property type="entry name" value="FERRIC ENTEROBACTIN TRANSPORT PROTEIN FEPE"/>
    <property type="match status" value="1"/>
</dbReference>
<dbReference type="Pfam" id="PF02706">
    <property type="entry name" value="Wzz"/>
    <property type="match status" value="1"/>
</dbReference>
<comment type="similarity">
    <text evidence="2">Belongs to the CpsC/CapA family.</text>
</comment>
<evidence type="ECO:0000256" key="1">
    <source>
        <dbReference type="ARBA" id="ARBA00004651"/>
    </source>
</evidence>
<dbReference type="AlphaFoldDB" id="A0A2W1L9C6"/>
<evidence type="ECO:0000256" key="6">
    <source>
        <dbReference type="ARBA" id="ARBA00023136"/>
    </source>
</evidence>
<feature type="region of interest" description="Disordered" evidence="7">
    <location>
        <begin position="246"/>
        <end position="268"/>
    </location>
</feature>
<feature type="transmembrane region" description="Helical" evidence="8">
    <location>
        <begin position="191"/>
        <end position="211"/>
    </location>
</feature>
<name>A0A2W1L9C6_9BACL</name>
<dbReference type="Proteomes" id="UP000249522">
    <property type="component" value="Unassembled WGS sequence"/>
</dbReference>
<evidence type="ECO:0000256" key="8">
    <source>
        <dbReference type="SAM" id="Phobius"/>
    </source>
</evidence>
<keyword evidence="5 8" id="KW-1133">Transmembrane helix</keyword>
<evidence type="ECO:0000313" key="11">
    <source>
        <dbReference type="Proteomes" id="UP000249522"/>
    </source>
</evidence>